<dbReference type="Gene3D" id="3.40.50.880">
    <property type="match status" value="1"/>
</dbReference>
<evidence type="ECO:0008006" key="4">
    <source>
        <dbReference type="Google" id="ProtNLM"/>
    </source>
</evidence>
<evidence type="ECO:0000256" key="1">
    <source>
        <dbReference type="SAM" id="MobiDB-lite"/>
    </source>
</evidence>
<reference evidence="2 3" key="1">
    <citation type="submission" date="2024-06" db="EMBL/GenBank/DDBJ databases">
        <title>The Natural Products Discovery Center: Release of the First 8490 Sequenced Strains for Exploring Actinobacteria Biosynthetic Diversity.</title>
        <authorList>
            <person name="Kalkreuter E."/>
            <person name="Kautsar S.A."/>
            <person name="Yang D."/>
            <person name="Bader C.D."/>
            <person name="Teijaro C.N."/>
            <person name="Fluegel L."/>
            <person name="Davis C.M."/>
            <person name="Simpson J.R."/>
            <person name="Lauterbach L."/>
            <person name="Steele A.D."/>
            <person name="Gui C."/>
            <person name="Meng S."/>
            <person name="Li G."/>
            <person name="Viehrig K."/>
            <person name="Ye F."/>
            <person name="Su P."/>
            <person name="Kiefer A.F."/>
            <person name="Nichols A."/>
            <person name="Cepeda A.J."/>
            <person name="Yan W."/>
            <person name="Fan B."/>
            <person name="Jiang Y."/>
            <person name="Adhikari A."/>
            <person name="Zheng C.-J."/>
            <person name="Schuster L."/>
            <person name="Cowan T.M."/>
            <person name="Smanski M.J."/>
            <person name="Chevrette M.G."/>
            <person name="De Carvalho L.P.S."/>
            <person name="Shen B."/>
        </authorList>
    </citation>
    <scope>NUCLEOTIDE SEQUENCE [LARGE SCALE GENOMIC DNA]</scope>
    <source>
        <strain evidence="2 3">NPDC019708</strain>
    </source>
</reference>
<feature type="region of interest" description="Disordered" evidence="1">
    <location>
        <begin position="110"/>
        <end position="147"/>
    </location>
</feature>
<gene>
    <name evidence="2" type="ORF">ABZ510_29825</name>
</gene>
<name>A0ABV2WYS8_9NOCA</name>
<proteinExistence type="predicted"/>
<dbReference type="EMBL" id="JBEYBF010000031">
    <property type="protein sequence ID" value="MEU1956039.1"/>
    <property type="molecule type" value="Genomic_DNA"/>
</dbReference>
<accession>A0ABV2WYS8</accession>
<organism evidence="2 3">
    <name type="scientific">Nocardia rhamnosiphila</name>
    <dbReference type="NCBI Taxonomy" id="426716"/>
    <lineage>
        <taxon>Bacteria</taxon>
        <taxon>Bacillati</taxon>
        <taxon>Actinomycetota</taxon>
        <taxon>Actinomycetes</taxon>
        <taxon>Mycobacteriales</taxon>
        <taxon>Nocardiaceae</taxon>
        <taxon>Nocardia</taxon>
    </lineage>
</organism>
<evidence type="ECO:0000313" key="3">
    <source>
        <dbReference type="Proteomes" id="UP001550628"/>
    </source>
</evidence>
<dbReference type="InterPro" id="IPR029062">
    <property type="entry name" value="Class_I_gatase-like"/>
</dbReference>
<feature type="compositionally biased region" description="Polar residues" evidence="1">
    <location>
        <begin position="137"/>
        <end position="147"/>
    </location>
</feature>
<comment type="caution">
    <text evidence="2">The sequence shown here is derived from an EMBL/GenBank/DDBJ whole genome shotgun (WGS) entry which is preliminary data.</text>
</comment>
<keyword evidence="3" id="KW-1185">Reference proteome</keyword>
<feature type="compositionally biased region" description="Basic and acidic residues" evidence="1">
    <location>
        <begin position="119"/>
        <end position="128"/>
    </location>
</feature>
<evidence type="ECO:0000313" key="2">
    <source>
        <dbReference type="EMBL" id="MEU1956039.1"/>
    </source>
</evidence>
<dbReference type="RefSeq" id="WP_356959345.1">
    <property type="nucleotide sequence ID" value="NZ_JBEYBD010000028.1"/>
</dbReference>
<protein>
    <recommendedName>
        <fullName evidence="4">ThuA-like domain-containing protein</fullName>
    </recommendedName>
</protein>
<dbReference type="Proteomes" id="UP001550628">
    <property type="component" value="Unassembled WGS sequence"/>
</dbReference>
<sequence>MSAAGASRVEVLLITGGHAYDREPFLAAWQSDPEVHITHLEHPAATDAIADGAAVGFDFVVFYDMPGVDPRGQSRPTRLPPGVAEGFGRLTGEGTGLVFLHHALAPWPARYAGPPSRPRRMEPSRRVESGGLGMRTAGQQDRVSPAR</sequence>